<keyword evidence="6 8" id="KW-1133">Transmembrane helix</keyword>
<feature type="transmembrane region" description="Helical" evidence="8">
    <location>
        <begin position="335"/>
        <end position="354"/>
    </location>
</feature>
<protein>
    <submittedName>
        <fullName evidence="9">GerAB/ArcD/ProY family transporter</fullName>
    </submittedName>
</protein>
<dbReference type="Proteomes" id="UP000553776">
    <property type="component" value="Unassembled WGS sequence"/>
</dbReference>
<feature type="transmembrane region" description="Helical" evidence="8">
    <location>
        <begin position="7"/>
        <end position="29"/>
    </location>
</feature>
<accession>A0A841U4A0</accession>
<name>A0A841U4A0_9BACL</name>
<evidence type="ECO:0000313" key="9">
    <source>
        <dbReference type="EMBL" id="MBB6694599.1"/>
    </source>
</evidence>
<feature type="transmembrane region" description="Helical" evidence="8">
    <location>
        <begin position="84"/>
        <end position="102"/>
    </location>
</feature>
<feature type="transmembrane region" description="Helical" evidence="8">
    <location>
        <begin position="187"/>
        <end position="209"/>
    </location>
</feature>
<evidence type="ECO:0000256" key="8">
    <source>
        <dbReference type="SAM" id="Phobius"/>
    </source>
</evidence>
<evidence type="ECO:0000256" key="5">
    <source>
        <dbReference type="ARBA" id="ARBA00022692"/>
    </source>
</evidence>
<feature type="transmembrane region" description="Helical" evidence="8">
    <location>
        <begin position="216"/>
        <end position="240"/>
    </location>
</feature>
<evidence type="ECO:0000256" key="3">
    <source>
        <dbReference type="ARBA" id="ARBA00022448"/>
    </source>
</evidence>
<dbReference type="GO" id="GO:0009847">
    <property type="term" value="P:spore germination"/>
    <property type="evidence" value="ECO:0007669"/>
    <property type="project" value="InterPro"/>
</dbReference>
<evidence type="ECO:0000256" key="6">
    <source>
        <dbReference type="ARBA" id="ARBA00022989"/>
    </source>
</evidence>
<feature type="transmembrane region" description="Helical" evidence="8">
    <location>
        <begin position="307"/>
        <end position="323"/>
    </location>
</feature>
<reference evidence="9 10" key="1">
    <citation type="submission" date="2020-08" db="EMBL/GenBank/DDBJ databases">
        <title>Cohnella phylogeny.</title>
        <authorList>
            <person name="Dunlap C."/>
        </authorList>
    </citation>
    <scope>NUCLEOTIDE SEQUENCE [LARGE SCALE GENOMIC DNA]</scope>
    <source>
        <strain evidence="9 10">DSM 25239</strain>
    </source>
</reference>
<evidence type="ECO:0000256" key="4">
    <source>
        <dbReference type="ARBA" id="ARBA00022544"/>
    </source>
</evidence>
<keyword evidence="10" id="KW-1185">Reference proteome</keyword>
<feature type="transmembrane region" description="Helical" evidence="8">
    <location>
        <begin position="41"/>
        <end position="63"/>
    </location>
</feature>
<sequence length="370" mass="40590">MKQEGTVTALQTGGLTFLFVFSTTLAYLIGPLAKEAGSDGWICIVLGAVAGTALAIPPLSFALRRPTAYLGSFGERIVGKPVHKCILFLTSTFYLHLAAYILREFTDFFVPSFLKETPPVAVAILVLTAAAFLAQVGVSGSFRFAQGCFLVIGLFFLLKPLFFVPYLDTPIWREFARIHDWKTLWKQTYGIIPWYGELTMLAYIAPLFASRRKIRAAVWIGSMAGTYILLTEFLLIVLFFGPKLAGALSYPALDLTGFVHLGDFLRNMNALIVSIWFMGYFVKLSVVFAVGTLLFSEMLGVRDPKPLTAPLGALVVCFSLVLARNPVELAGYFDASWATYALAVEGLAYVYPLVSWARGRAGRRPASPSA</sequence>
<evidence type="ECO:0000256" key="7">
    <source>
        <dbReference type="ARBA" id="ARBA00023136"/>
    </source>
</evidence>
<dbReference type="InterPro" id="IPR004761">
    <property type="entry name" value="Spore_GerAB"/>
</dbReference>
<evidence type="ECO:0000313" key="10">
    <source>
        <dbReference type="Proteomes" id="UP000553776"/>
    </source>
</evidence>
<evidence type="ECO:0000256" key="1">
    <source>
        <dbReference type="ARBA" id="ARBA00004141"/>
    </source>
</evidence>
<proteinExistence type="inferred from homology"/>
<evidence type="ECO:0000256" key="2">
    <source>
        <dbReference type="ARBA" id="ARBA00007998"/>
    </source>
</evidence>
<comment type="subcellular location">
    <subcellularLocation>
        <location evidence="1">Membrane</location>
        <topology evidence="1">Multi-pass membrane protein</topology>
    </subcellularLocation>
</comment>
<dbReference type="GO" id="GO:0016020">
    <property type="term" value="C:membrane"/>
    <property type="evidence" value="ECO:0007669"/>
    <property type="project" value="UniProtKB-SubCell"/>
</dbReference>
<dbReference type="EMBL" id="JACJVR010000097">
    <property type="protein sequence ID" value="MBB6694599.1"/>
    <property type="molecule type" value="Genomic_DNA"/>
</dbReference>
<keyword evidence="3" id="KW-0813">Transport</keyword>
<comment type="caution">
    <text evidence="9">The sequence shown here is derived from an EMBL/GenBank/DDBJ whole genome shotgun (WGS) entry which is preliminary data.</text>
</comment>
<keyword evidence="5 8" id="KW-0812">Transmembrane</keyword>
<feature type="transmembrane region" description="Helical" evidence="8">
    <location>
        <begin position="122"/>
        <end position="142"/>
    </location>
</feature>
<dbReference type="RefSeq" id="WP_185138558.1">
    <property type="nucleotide sequence ID" value="NZ_BORM01000004.1"/>
</dbReference>
<dbReference type="Pfam" id="PF03845">
    <property type="entry name" value="Spore_permease"/>
    <property type="match status" value="1"/>
</dbReference>
<keyword evidence="4" id="KW-0309">Germination</keyword>
<keyword evidence="7 8" id="KW-0472">Membrane</keyword>
<organism evidence="9 10">
    <name type="scientific">Cohnella xylanilytica</name>
    <dbReference type="NCBI Taxonomy" id="557555"/>
    <lineage>
        <taxon>Bacteria</taxon>
        <taxon>Bacillati</taxon>
        <taxon>Bacillota</taxon>
        <taxon>Bacilli</taxon>
        <taxon>Bacillales</taxon>
        <taxon>Paenibacillaceae</taxon>
        <taxon>Cohnella</taxon>
    </lineage>
</organism>
<dbReference type="AlphaFoldDB" id="A0A841U4A0"/>
<gene>
    <name evidence="9" type="ORF">H7B90_24690</name>
</gene>
<feature type="transmembrane region" description="Helical" evidence="8">
    <location>
        <begin position="149"/>
        <end position="167"/>
    </location>
</feature>
<dbReference type="PANTHER" id="PTHR34975:SF2">
    <property type="entry name" value="SPORE GERMINATION PROTEIN A2"/>
    <property type="match status" value="1"/>
</dbReference>
<feature type="transmembrane region" description="Helical" evidence="8">
    <location>
        <begin position="270"/>
        <end position="295"/>
    </location>
</feature>
<dbReference type="PANTHER" id="PTHR34975">
    <property type="entry name" value="SPORE GERMINATION PROTEIN A2"/>
    <property type="match status" value="1"/>
</dbReference>
<comment type="similarity">
    <text evidence="2">Belongs to the amino acid-polyamine-organocation (APC) superfamily. Spore germination protein (SGP) (TC 2.A.3.9) family.</text>
</comment>